<evidence type="ECO:0000256" key="8">
    <source>
        <dbReference type="ARBA" id="ARBA00024343"/>
    </source>
</evidence>
<feature type="compositionally biased region" description="Polar residues" evidence="9">
    <location>
        <begin position="271"/>
        <end position="289"/>
    </location>
</feature>
<dbReference type="CDD" id="cd00018">
    <property type="entry name" value="AP2"/>
    <property type="match status" value="1"/>
</dbReference>
<dbReference type="GO" id="GO:0009873">
    <property type="term" value="P:ethylene-activated signaling pathway"/>
    <property type="evidence" value="ECO:0007669"/>
    <property type="project" value="UniProtKB-KW"/>
</dbReference>
<dbReference type="InterPro" id="IPR051758">
    <property type="entry name" value="ERF/AP2-like"/>
</dbReference>
<comment type="similarity">
    <text evidence="8">Belongs to the AP2/ERF transcription factor family. ERF subfamily.</text>
</comment>
<keyword evidence="4" id="KW-0238">DNA-binding</keyword>
<feature type="domain" description="AP2/ERF" evidence="10">
    <location>
        <begin position="176"/>
        <end position="233"/>
    </location>
</feature>
<keyword evidence="3" id="KW-0805">Transcription regulation</keyword>
<proteinExistence type="inferred from homology"/>
<dbReference type="OMA" id="KSEWELT"/>
<dbReference type="PROSITE" id="PS51032">
    <property type="entry name" value="AP2_ERF"/>
    <property type="match status" value="1"/>
</dbReference>
<keyword evidence="5" id="KW-0010">Activator</keyword>
<dbReference type="Gene3D" id="3.30.730.10">
    <property type="entry name" value="AP2/ERF domain"/>
    <property type="match status" value="1"/>
</dbReference>
<keyword evidence="12" id="KW-1185">Reference proteome</keyword>
<name>A0A061DJP4_THECC</name>
<evidence type="ECO:0000256" key="3">
    <source>
        <dbReference type="ARBA" id="ARBA00023015"/>
    </source>
</evidence>
<dbReference type="eggNOG" id="ENOG502QQEY">
    <property type="taxonomic scope" value="Eukaryota"/>
</dbReference>
<dbReference type="PANTHER" id="PTHR31657:SF78">
    <property type="entry name" value="ETHYLENE-RESPONSIVE TRANSCRIPTION FACTOR ERF060"/>
    <property type="match status" value="1"/>
</dbReference>
<feature type="region of interest" description="Disordered" evidence="9">
    <location>
        <begin position="271"/>
        <end position="342"/>
    </location>
</feature>
<dbReference type="GO" id="GO:0043565">
    <property type="term" value="F:sequence-specific DNA binding"/>
    <property type="evidence" value="ECO:0000318"/>
    <property type="project" value="GO_Central"/>
</dbReference>
<dbReference type="PANTHER" id="PTHR31657">
    <property type="entry name" value="ETHYLENE-RESPONSIVE TRANSCRIPTION FACTOR ERF061"/>
    <property type="match status" value="1"/>
</dbReference>
<dbReference type="GO" id="GO:0003700">
    <property type="term" value="F:DNA-binding transcription factor activity"/>
    <property type="evidence" value="ECO:0007669"/>
    <property type="project" value="InterPro"/>
</dbReference>
<dbReference type="SUPFAM" id="SSF54171">
    <property type="entry name" value="DNA-binding domain"/>
    <property type="match status" value="1"/>
</dbReference>
<evidence type="ECO:0000256" key="7">
    <source>
        <dbReference type="ARBA" id="ARBA00023242"/>
    </source>
</evidence>
<dbReference type="HOGENOM" id="CLU_057028_1_0_1"/>
<keyword evidence="2" id="KW-0936">Ethylene signaling pathway</keyword>
<feature type="compositionally biased region" description="Low complexity" evidence="9">
    <location>
        <begin position="317"/>
        <end position="333"/>
    </location>
</feature>
<sequence length="380" mass="42144">MAAAIDMYNSSSSSVFSDPFREELMKALEPFMKSASSTSPLASSSSSSSSPSSSPTCSFFSYPSCSYSQLTSPSQPNMYPEFCSPSSTHLFSNHGFSNYNNLMGFEQTGSIGLNQLTPSQILQIQAQIYQQQQQQQQQQLASMATTSSLQNQRLNFLSPKAVPMKRVSTPSKPTKLYRGVRQRHWGKWVAEIRLPKNRTRLWLGTFDTAEEAALAYDKAAYKLRGEFARLNFPHLKHQGAHVSGEFGDYKPLHSSVDAKLQAICQSLQKQGNSGKTCSVSDSKPNSVVPSQPKVEFDYPVKTEELDQSPRFSDPKVENSLSSSSSPELSDESLAGSSSPESDISFLDFSDSKWEDNENFGLEKYPSVEIDWEAIRELSES</sequence>
<dbReference type="EMBL" id="CM001879">
    <property type="protein sequence ID" value="EOX92151.1"/>
    <property type="molecule type" value="Genomic_DNA"/>
</dbReference>
<evidence type="ECO:0000256" key="6">
    <source>
        <dbReference type="ARBA" id="ARBA00023163"/>
    </source>
</evidence>
<dbReference type="GO" id="GO:0005634">
    <property type="term" value="C:nucleus"/>
    <property type="evidence" value="ECO:0000318"/>
    <property type="project" value="GO_Central"/>
</dbReference>
<keyword evidence="7" id="KW-0539">Nucleus</keyword>
<evidence type="ECO:0000313" key="12">
    <source>
        <dbReference type="Proteomes" id="UP000026915"/>
    </source>
</evidence>
<protein>
    <submittedName>
        <fullName evidence="11">AP2/ERF domain-containing transcription factor, putative</fullName>
    </submittedName>
</protein>
<feature type="compositionally biased region" description="Basic and acidic residues" evidence="9">
    <location>
        <begin position="294"/>
        <end position="304"/>
    </location>
</feature>
<evidence type="ECO:0000256" key="9">
    <source>
        <dbReference type="SAM" id="MobiDB-lite"/>
    </source>
</evidence>
<keyword evidence="6" id="KW-0804">Transcription</keyword>
<evidence type="ECO:0000256" key="1">
    <source>
        <dbReference type="ARBA" id="ARBA00004123"/>
    </source>
</evidence>
<organism evidence="11 12">
    <name type="scientific">Theobroma cacao</name>
    <name type="common">Cacao</name>
    <name type="synonym">Cocoa</name>
    <dbReference type="NCBI Taxonomy" id="3641"/>
    <lineage>
        <taxon>Eukaryota</taxon>
        <taxon>Viridiplantae</taxon>
        <taxon>Streptophyta</taxon>
        <taxon>Embryophyta</taxon>
        <taxon>Tracheophyta</taxon>
        <taxon>Spermatophyta</taxon>
        <taxon>Magnoliopsida</taxon>
        <taxon>eudicotyledons</taxon>
        <taxon>Gunneridae</taxon>
        <taxon>Pentapetalae</taxon>
        <taxon>rosids</taxon>
        <taxon>malvids</taxon>
        <taxon>Malvales</taxon>
        <taxon>Malvaceae</taxon>
        <taxon>Byttnerioideae</taxon>
        <taxon>Theobroma</taxon>
    </lineage>
</organism>
<dbReference type="GO" id="GO:0000976">
    <property type="term" value="F:transcription cis-regulatory region binding"/>
    <property type="evidence" value="ECO:0007669"/>
    <property type="project" value="UniProtKB-ARBA"/>
</dbReference>
<dbReference type="FunFam" id="3.30.730.10:FF:000001">
    <property type="entry name" value="Ethylene-responsive transcription factor 2"/>
    <property type="match status" value="1"/>
</dbReference>
<reference evidence="11 12" key="1">
    <citation type="journal article" date="2013" name="Genome Biol.">
        <title>The genome sequence of the most widely cultivated cacao type and its use to identify candidate genes regulating pod color.</title>
        <authorList>
            <person name="Motamayor J.C."/>
            <person name="Mockaitis K."/>
            <person name="Schmutz J."/>
            <person name="Haiminen N."/>
            <person name="Iii D.L."/>
            <person name="Cornejo O."/>
            <person name="Findley S.D."/>
            <person name="Zheng P."/>
            <person name="Utro F."/>
            <person name="Royaert S."/>
            <person name="Saski C."/>
            <person name="Jenkins J."/>
            <person name="Podicheti R."/>
            <person name="Zhao M."/>
            <person name="Scheffler B.E."/>
            <person name="Stack J.C."/>
            <person name="Feltus F.A."/>
            <person name="Mustiga G.M."/>
            <person name="Amores F."/>
            <person name="Phillips W."/>
            <person name="Marelli J.P."/>
            <person name="May G.D."/>
            <person name="Shapiro H."/>
            <person name="Ma J."/>
            <person name="Bustamante C.D."/>
            <person name="Schnell R.J."/>
            <person name="Main D."/>
            <person name="Gilbert D."/>
            <person name="Parida L."/>
            <person name="Kuhn D.N."/>
        </authorList>
    </citation>
    <scope>NUCLEOTIDE SEQUENCE [LARGE SCALE GENOMIC DNA]</scope>
    <source>
        <strain evidence="12">cv. Matina 1-6</strain>
    </source>
</reference>
<dbReference type="STRING" id="3641.A0A061DJP4"/>
<evidence type="ECO:0000313" key="11">
    <source>
        <dbReference type="EMBL" id="EOX92151.1"/>
    </source>
</evidence>
<evidence type="ECO:0000256" key="5">
    <source>
        <dbReference type="ARBA" id="ARBA00023159"/>
    </source>
</evidence>
<evidence type="ECO:0000256" key="2">
    <source>
        <dbReference type="ARBA" id="ARBA00022745"/>
    </source>
</evidence>
<dbReference type="InParanoid" id="A0A061DJP4"/>
<dbReference type="SMART" id="SM00380">
    <property type="entry name" value="AP2"/>
    <property type="match status" value="1"/>
</dbReference>
<accession>A0A061DJP4</accession>
<dbReference type="Pfam" id="PF00847">
    <property type="entry name" value="AP2"/>
    <property type="match status" value="1"/>
</dbReference>
<evidence type="ECO:0000256" key="4">
    <source>
        <dbReference type="ARBA" id="ARBA00023125"/>
    </source>
</evidence>
<evidence type="ECO:0000259" key="10">
    <source>
        <dbReference type="PROSITE" id="PS51032"/>
    </source>
</evidence>
<dbReference type="InterPro" id="IPR036955">
    <property type="entry name" value="AP2/ERF_dom_sf"/>
</dbReference>
<dbReference type="Gramene" id="EOX92151">
    <property type="protein sequence ID" value="EOX92151"/>
    <property type="gene ID" value="TCM_001147"/>
</dbReference>
<dbReference type="InterPro" id="IPR001471">
    <property type="entry name" value="AP2/ERF_dom"/>
</dbReference>
<dbReference type="Proteomes" id="UP000026915">
    <property type="component" value="Chromosome 1"/>
</dbReference>
<dbReference type="PRINTS" id="PR00367">
    <property type="entry name" value="ETHRSPELEMNT"/>
</dbReference>
<gene>
    <name evidence="11" type="ORF">TCM_001147</name>
</gene>
<dbReference type="InterPro" id="IPR016177">
    <property type="entry name" value="DNA-bd_dom_sf"/>
</dbReference>
<dbReference type="AlphaFoldDB" id="A0A061DJP4"/>
<comment type="subcellular location">
    <subcellularLocation>
        <location evidence="1">Nucleus</location>
    </subcellularLocation>
</comment>